<protein>
    <submittedName>
        <fullName evidence="1">Uncharacterized protein</fullName>
    </submittedName>
</protein>
<reference evidence="2" key="1">
    <citation type="submission" date="2016-05" db="EMBL/GenBank/DDBJ databases">
        <authorList>
            <person name="Liu B."/>
            <person name="Wang J."/>
            <person name="Zhu Y."/>
            <person name="Liu G."/>
            <person name="Chen Q."/>
            <person name="Chen Z."/>
            <person name="Lan J."/>
            <person name="Che J."/>
            <person name="Ge C."/>
            <person name="Shi H."/>
            <person name="Pan Z."/>
            <person name="Liu X."/>
        </authorList>
    </citation>
    <scope>NUCLEOTIDE SEQUENCE [LARGE SCALE GENOMIC DNA]</scope>
    <source>
        <strain evidence="2">FJAT-27215</strain>
    </source>
</reference>
<proteinExistence type="predicted"/>
<keyword evidence="2" id="KW-1185">Reference proteome</keyword>
<evidence type="ECO:0000313" key="2">
    <source>
        <dbReference type="Proteomes" id="UP000092578"/>
    </source>
</evidence>
<sequence length="79" mass="8955">MFFLPAKVNINHVKVNNSDHLSAVSFSSTVKRNRNVCAKKNQGFGQQMADGTLRMFSKTWTIDHDTVDSCREKSNHQSI</sequence>
<dbReference type="Proteomes" id="UP000092578">
    <property type="component" value="Unassembled WGS sequence"/>
</dbReference>
<evidence type="ECO:0000313" key="1">
    <source>
        <dbReference type="EMBL" id="OCA91947.1"/>
    </source>
</evidence>
<organism evidence="1 2">
    <name type="scientific">Pseudobacillus wudalianchiensis</name>
    <dbReference type="NCBI Taxonomy" id="1743143"/>
    <lineage>
        <taxon>Bacteria</taxon>
        <taxon>Bacillati</taxon>
        <taxon>Bacillota</taxon>
        <taxon>Bacilli</taxon>
        <taxon>Bacillales</taxon>
        <taxon>Bacillaceae</taxon>
        <taxon>Pseudobacillus</taxon>
    </lineage>
</organism>
<dbReference type="EMBL" id="MAYT01000003">
    <property type="protein sequence ID" value="OCA91947.1"/>
    <property type="molecule type" value="Genomic_DNA"/>
</dbReference>
<dbReference type="AlphaFoldDB" id="A0A1B9B776"/>
<accession>A0A1B9B776</accession>
<name>A0A1B9B776_9BACI</name>
<gene>
    <name evidence="1" type="ORF">A8F95_18730</name>
</gene>
<comment type="caution">
    <text evidence="1">The sequence shown here is derived from an EMBL/GenBank/DDBJ whole genome shotgun (WGS) entry which is preliminary data.</text>
</comment>